<gene>
    <name evidence="1" type="ORF">LTR37_017682</name>
</gene>
<protein>
    <submittedName>
        <fullName evidence="1">Uncharacterized protein</fullName>
    </submittedName>
</protein>
<name>A0ACC3MKI8_9PEZI</name>
<sequence length="102" mass="11460">MVSLYDLTVPIYIKSLENLMKVLKDAALRASVWLMRGISSVPIYQRGFAEHLQTLEPMPSLVNLCCEYPLTIPSQIGEDYANQNSIPLDKLVNLLLPDGIKQ</sequence>
<reference evidence="1" key="1">
    <citation type="submission" date="2023-07" db="EMBL/GenBank/DDBJ databases">
        <title>Black Yeasts Isolated from many extreme environments.</title>
        <authorList>
            <person name="Coleine C."/>
            <person name="Stajich J.E."/>
            <person name="Selbmann L."/>
        </authorList>
    </citation>
    <scope>NUCLEOTIDE SEQUENCE</scope>
    <source>
        <strain evidence="1">CCFEE 5714</strain>
    </source>
</reference>
<comment type="caution">
    <text evidence="1">The sequence shown here is derived from an EMBL/GenBank/DDBJ whole genome shotgun (WGS) entry which is preliminary data.</text>
</comment>
<organism evidence="1 2">
    <name type="scientific">Vermiconidia calcicola</name>
    <dbReference type="NCBI Taxonomy" id="1690605"/>
    <lineage>
        <taxon>Eukaryota</taxon>
        <taxon>Fungi</taxon>
        <taxon>Dikarya</taxon>
        <taxon>Ascomycota</taxon>
        <taxon>Pezizomycotina</taxon>
        <taxon>Dothideomycetes</taxon>
        <taxon>Dothideomycetidae</taxon>
        <taxon>Mycosphaerellales</taxon>
        <taxon>Extremaceae</taxon>
        <taxon>Vermiconidia</taxon>
    </lineage>
</organism>
<keyword evidence="2" id="KW-1185">Reference proteome</keyword>
<dbReference type="Proteomes" id="UP001281147">
    <property type="component" value="Unassembled WGS sequence"/>
</dbReference>
<accession>A0ACC3MKI8</accession>
<dbReference type="EMBL" id="JAUTXU010000232">
    <property type="protein sequence ID" value="KAK3697084.1"/>
    <property type="molecule type" value="Genomic_DNA"/>
</dbReference>
<evidence type="ECO:0000313" key="1">
    <source>
        <dbReference type="EMBL" id="KAK3697084.1"/>
    </source>
</evidence>
<proteinExistence type="predicted"/>
<evidence type="ECO:0000313" key="2">
    <source>
        <dbReference type="Proteomes" id="UP001281147"/>
    </source>
</evidence>